<dbReference type="PRINTS" id="PR00455">
    <property type="entry name" value="HTHTETR"/>
</dbReference>
<proteinExistence type="predicted"/>
<evidence type="ECO:0000256" key="1">
    <source>
        <dbReference type="ARBA" id="ARBA00023015"/>
    </source>
</evidence>
<reference evidence="6 7" key="1">
    <citation type="journal article" date="2013" name="Int. J. Syst. Evol. Microbiol.">
        <title>Hoeflea suaedae sp. nov., an endophytic bacterium isolated from the root of the halophyte Suaeda maritima.</title>
        <authorList>
            <person name="Chung E.J."/>
            <person name="Park J.A."/>
            <person name="Pramanik P."/>
            <person name="Bibi F."/>
            <person name="Jeon C.O."/>
            <person name="Chung Y.R."/>
        </authorList>
    </citation>
    <scope>NUCLEOTIDE SEQUENCE [LARGE SCALE GENOMIC DNA]</scope>
    <source>
        <strain evidence="6 7">YC6898</strain>
    </source>
</reference>
<accession>A0A4R5PJX7</accession>
<evidence type="ECO:0000313" key="6">
    <source>
        <dbReference type="EMBL" id="TDH35990.1"/>
    </source>
</evidence>
<dbReference type="SUPFAM" id="SSF46689">
    <property type="entry name" value="Homeodomain-like"/>
    <property type="match status" value="1"/>
</dbReference>
<protein>
    <submittedName>
        <fullName evidence="6">TetR/AcrR family transcriptional regulator</fullName>
    </submittedName>
</protein>
<dbReference type="GO" id="GO:0000976">
    <property type="term" value="F:transcription cis-regulatory region binding"/>
    <property type="evidence" value="ECO:0007669"/>
    <property type="project" value="TreeGrafter"/>
</dbReference>
<evidence type="ECO:0000256" key="3">
    <source>
        <dbReference type="ARBA" id="ARBA00023163"/>
    </source>
</evidence>
<dbReference type="GO" id="GO:0003700">
    <property type="term" value="F:DNA-binding transcription factor activity"/>
    <property type="evidence" value="ECO:0007669"/>
    <property type="project" value="TreeGrafter"/>
</dbReference>
<evidence type="ECO:0000259" key="5">
    <source>
        <dbReference type="PROSITE" id="PS50977"/>
    </source>
</evidence>
<evidence type="ECO:0000313" key="7">
    <source>
        <dbReference type="Proteomes" id="UP000295131"/>
    </source>
</evidence>
<keyword evidence="1" id="KW-0805">Transcription regulation</keyword>
<dbReference type="Proteomes" id="UP000295131">
    <property type="component" value="Unassembled WGS sequence"/>
</dbReference>
<dbReference type="PANTHER" id="PTHR30055:SF234">
    <property type="entry name" value="HTH-TYPE TRANSCRIPTIONAL REGULATOR BETI"/>
    <property type="match status" value="1"/>
</dbReference>
<evidence type="ECO:0000256" key="2">
    <source>
        <dbReference type="ARBA" id="ARBA00023125"/>
    </source>
</evidence>
<dbReference type="Pfam" id="PF17928">
    <property type="entry name" value="TetR_C_22"/>
    <property type="match status" value="1"/>
</dbReference>
<dbReference type="EMBL" id="SMSI01000002">
    <property type="protein sequence ID" value="TDH35990.1"/>
    <property type="molecule type" value="Genomic_DNA"/>
</dbReference>
<keyword evidence="7" id="KW-1185">Reference proteome</keyword>
<gene>
    <name evidence="6" type="ORF">E2A64_11850</name>
</gene>
<feature type="domain" description="HTH tetR-type" evidence="5">
    <location>
        <begin position="71"/>
        <end position="131"/>
    </location>
</feature>
<dbReference type="AlphaFoldDB" id="A0A4R5PJX7"/>
<keyword evidence="3" id="KW-0804">Transcription</keyword>
<evidence type="ECO:0000256" key="4">
    <source>
        <dbReference type="PROSITE-ProRule" id="PRU00335"/>
    </source>
</evidence>
<feature type="DNA-binding region" description="H-T-H motif" evidence="4">
    <location>
        <begin position="94"/>
        <end position="113"/>
    </location>
</feature>
<organism evidence="6 7">
    <name type="scientific">Pseudohoeflea suaedae</name>
    <dbReference type="NCBI Taxonomy" id="877384"/>
    <lineage>
        <taxon>Bacteria</taxon>
        <taxon>Pseudomonadati</taxon>
        <taxon>Pseudomonadota</taxon>
        <taxon>Alphaproteobacteria</taxon>
        <taxon>Hyphomicrobiales</taxon>
        <taxon>Rhizobiaceae</taxon>
        <taxon>Pseudohoeflea</taxon>
    </lineage>
</organism>
<dbReference type="InterPro" id="IPR050109">
    <property type="entry name" value="HTH-type_TetR-like_transc_reg"/>
</dbReference>
<dbReference type="Gene3D" id="1.10.357.10">
    <property type="entry name" value="Tetracycline Repressor, domain 2"/>
    <property type="match status" value="1"/>
</dbReference>
<name>A0A4R5PJX7_9HYPH</name>
<dbReference type="PANTHER" id="PTHR30055">
    <property type="entry name" value="HTH-TYPE TRANSCRIPTIONAL REGULATOR RUTR"/>
    <property type="match status" value="1"/>
</dbReference>
<comment type="caution">
    <text evidence="6">The sequence shown here is derived from an EMBL/GenBank/DDBJ whole genome shotgun (WGS) entry which is preliminary data.</text>
</comment>
<dbReference type="InterPro" id="IPR001647">
    <property type="entry name" value="HTH_TetR"/>
</dbReference>
<dbReference type="PROSITE" id="PS50977">
    <property type="entry name" value="HTH_TETR_2"/>
    <property type="match status" value="1"/>
</dbReference>
<sequence length="283" mass="32277">MRTLEYRLRPSIRPKSDNLSASREIDYENGLLSTSMRQGAVQFLVEDGNLMEPTTVQARRMRRKPKQARSQHRVDDILKAAMELVGEKGIAALTMREIANTAGIPLASVYQYFPNRSAVIATLYQEVSRQTRENVAERVAKVQAPEHIIEAAYDAVEMFYMRMRENPAILDLMVAIQGDKTLLNMDIEETKKQADIFNQGTRHLIQEEDRPQYERAARILFHLAGATVRISLRMEAEVGERVVEDYKMLIYSRLNSFIHTCPAFETAPVRSKTANAPTNETET</sequence>
<dbReference type="InterPro" id="IPR009057">
    <property type="entry name" value="Homeodomain-like_sf"/>
</dbReference>
<dbReference type="InterPro" id="IPR041674">
    <property type="entry name" value="TetR_C_22"/>
</dbReference>
<keyword evidence="2 4" id="KW-0238">DNA-binding</keyword>
<dbReference type="Pfam" id="PF00440">
    <property type="entry name" value="TetR_N"/>
    <property type="match status" value="1"/>
</dbReference>